<dbReference type="EMBL" id="JXJW01000003">
    <property type="protein sequence ID" value="PCS08419.1"/>
    <property type="molecule type" value="Genomic_DNA"/>
</dbReference>
<gene>
    <name evidence="4" type="ORF">RU86_GL001444</name>
</gene>
<comment type="cofactor">
    <cofactor evidence="1">
        <name>Mg(2+)</name>
        <dbReference type="ChEBI" id="CHEBI:18420"/>
    </cofactor>
</comment>
<reference evidence="4 5" key="1">
    <citation type="submission" date="2014-12" db="EMBL/GenBank/DDBJ databases">
        <title>Draft genome sequences of 10 type strains of Lactococcus.</title>
        <authorList>
            <person name="Sun Z."/>
            <person name="Zhong Z."/>
            <person name="Liu W."/>
            <person name="Zhang W."/>
            <person name="Zhang H."/>
        </authorList>
    </citation>
    <scope>NUCLEOTIDE SEQUENCE [LARGE SCALE GENOMIC DNA]</scope>
    <source>
        <strain evidence="4 5">DSM 6634</strain>
    </source>
</reference>
<evidence type="ECO:0000313" key="4">
    <source>
        <dbReference type="EMBL" id="PCS08419.1"/>
    </source>
</evidence>
<protein>
    <submittedName>
        <fullName evidence="4">ADP-ribose pyrophosphatase</fullName>
    </submittedName>
</protein>
<dbReference type="AlphaFoldDB" id="A0A2A5S4J4"/>
<organism evidence="4 5">
    <name type="scientific">Pseudolactococcus piscium</name>
    <dbReference type="NCBI Taxonomy" id="1364"/>
    <lineage>
        <taxon>Bacteria</taxon>
        <taxon>Bacillati</taxon>
        <taxon>Bacillota</taxon>
        <taxon>Bacilli</taxon>
        <taxon>Lactobacillales</taxon>
        <taxon>Streptococcaceae</taxon>
        <taxon>Pseudolactococcus</taxon>
    </lineage>
</organism>
<keyword evidence="5" id="KW-1185">Reference proteome</keyword>
<dbReference type="InterPro" id="IPR015797">
    <property type="entry name" value="NUDIX_hydrolase-like_dom_sf"/>
</dbReference>
<dbReference type="PANTHER" id="PTHR11839:SF18">
    <property type="entry name" value="NUDIX HYDROLASE DOMAIN-CONTAINING PROTEIN"/>
    <property type="match status" value="1"/>
</dbReference>
<evidence type="ECO:0000256" key="2">
    <source>
        <dbReference type="ARBA" id="ARBA00022801"/>
    </source>
</evidence>
<dbReference type="InterPro" id="IPR000086">
    <property type="entry name" value="NUDIX_hydrolase_dom"/>
</dbReference>
<dbReference type="PROSITE" id="PS51462">
    <property type="entry name" value="NUDIX"/>
    <property type="match status" value="1"/>
</dbReference>
<evidence type="ECO:0000256" key="1">
    <source>
        <dbReference type="ARBA" id="ARBA00001946"/>
    </source>
</evidence>
<comment type="caution">
    <text evidence="4">The sequence shown here is derived from an EMBL/GenBank/DDBJ whole genome shotgun (WGS) entry which is preliminary data.</text>
</comment>
<dbReference type="GO" id="GO:0019693">
    <property type="term" value="P:ribose phosphate metabolic process"/>
    <property type="evidence" value="ECO:0007669"/>
    <property type="project" value="TreeGrafter"/>
</dbReference>
<feature type="domain" description="Nudix hydrolase" evidence="3">
    <location>
        <begin position="52"/>
        <end position="184"/>
    </location>
</feature>
<proteinExistence type="predicted"/>
<dbReference type="Proteomes" id="UP000218282">
    <property type="component" value="Unassembled WGS sequence"/>
</dbReference>
<name>A0A2A5S4J4_9LACT</name>
<dbReference type="PANTHER" id="PTHR11839">
    <property type="entry name" value="UDP/ADP-SUGAR PYROPHOSPHATASE"/>
    <property type="match status" value="1"/>
</dbReference>
<dbReference type="SUPFAM" id="SSF55811">
    <property type="entry name" value="Nudix"/>
    <property type="match status" value="1"/>
</dbReference>
<dbReference type="GO" id="GO:0006753">
    <property type="term" value="P:nucleoside phosphate metabolic process"/>
    <property type="evidence" value="ECO:0007669"/>
    <property type="project" value="TreeGrafter"/>
</dbReference>
<dbReference type="InterPro" id="IPR020476">
    <property type="entry name" value="Nudix_hydrolase"/>
</dbReference>
<dbReference type="Pfam" id="PF00293">
    <property type="entry name" value="NUDIX"/>
    <property type="match status" value="1"/>
</dbReference>
<dbReference type="Gene3D" id="3.90.79.10">
    <property type="entry name" value="Nucleoside Triphosphate Pyrophosphohydrolase"/>
    <property type="match status" value="1"/>
</dbReference>
<evidence type="ECO:0000313" key="5">
    <source>
        <dbReference type="Proteomes" id="UP000218282"/>
    </source>
</evidence>
<dbReference type="CDD" id="cd03424">
    <property type="entry name" value="NUDIX_ADPRase_Nudt5_UGPPase_Nudt14"/>
    <property type="match status" value="1"/>
</dbReference>
<dbReference type="GO" id="GO:0016787">
    <property type="term" value="F:hydrolase activity"/>
    <property type="evidence" value="ECO:0007669"/>
    <property type="project" value="UniProtKB-KW"/>
</dbReference>
<evidence type="ECO:0000259" key="3">
    <source>
        <dbReference type="PROSITE" id="PS51462"/>
    </source>
</evidence>
<sequence>MWNGDKIAMNFEDFEEKTVTREDIFKGQVIDVKYDTVTLPGKTETAKRELVFHNGGVAVLAITDEQKMILVRQFRKALEKVIYEIPAGKLEQGENSDPQAAMVRELEEETGMAAATIVKISEFYTAPGFCNEVLHLYKAQNLTKVDNPRPQDADETIELHEVTLAEAKAMIKSGEIADAKTLIAIQYWELETHA</sequence>
<dbReference type="FunFam" id="3.90.79.10:FF:000024">
    <property type="entry name" value="ADP-ribose pyrophosphatase"/>
    <property type="match status" value="1"/>
</dbReference>
<keyword evidence="2" id="KW-0378">Hydrolase</keyword>
<dbReference type="PRINTS" id="PR00502">
    <property type="entry name" value="NUDIXFAMILY"/>
</dbReference>
<accession>A0A2A5S4J4</accession>
<dbReference type="GO" id="GO:0005829">
    <property type="term" value="C:cytosol"/>
    <property type="evidence" value="ECO:0007669"/>
    <property type="project" value="TreeGrafter"/>
</dbReference>